<organism evidence="2 3">
    <name type="scientific">Seminavis robusta</name>
    <dbReference type="NCBI Taxonomy" id="568900"/>
    <lineage>
        <taxon>Eukaryota</taxon>
        <taxon>Sar</taxon>
        <taxon>Stramenopiles</taxon>
        <taxon>Ochrophyta</taxon>
        <taxon>Bacillariophyta</taxon>
        <taxon>Bacillariophyceae</taxon>
        <taxon>Bacillariophycidae</taxon>
        <taxon>Naviculales</taxon>
        <taxon>Naviculaceae</taxon>
        <taxon>Seminavis</taxon>
    </lineage>
</organism>
<evidence type="ECO:0000256" key="1">
    <source>
        <dbReference type="SAM" id="MobiDB-lite"/>
    </source>
</evidence>
<dbReference type="OrthoDB" id="75724at2759"/>
<feature type="compositionally biased region" description="Basic and acidic residues" evidence="1">
    <location>
        <begin position="21"/>
        <end position="33"/>
    </location>
</feature>
<proteinExistence type="predicted"/>
<name>A0A9N8HQH5_9STRA</name>
<keyword evidence="3" id="KW-1185">Reference proteome</keyword>
<evidence type="ECO:0000313" key="2">
    <source>
        <dbReference type="EMBL" id="CAB9521427.1"/>
    </source>
</evidence>
<evidence type="ECO:0000313" key="3">
    <source>
        <dbReference type="Proteomes" id="UP001153069"/>
    </source>
</evidence>
<protein>
    <submittedName>
        <fullName evidence="2">Uncharacterized protein</fullName>
    </submittedName>
</protein>
<dbReference type="Proteomes" id="UP001153069">
    <property type="component" value="Unassembled WGS sequence"/>
</dbReference>
<sequence length="313" mass="35446">METRTHVDQAPMARLPNDDSEQTKEIDRTDRSIPSDTGAPATAAASSKGPTLTLDPALFKLSKEERELALEIKESIECLPDVDMLSDFMYANMALVGGVEEAVEKAYLMQEVREEYKILLTYEDGVRSLRDIIELLPLVFMSYSFDLKQDRSVLVLDCTKFRQTVWRDPKSMERILRGAFYMSYATFPSLGIVRAGKTDIFEWEGFELGMGMLDVKIGGQITSQTIGAFPANVTTKFFHTSSMANVIIAMTKKLVPKKIGSKWEFGCQFAGGRLDKFYMQPTPEVAIERVFQNFCNGLKIRMESEKIFRLEED</sequence>
<feature type="region of interest" description="Disordered" evidence="1">
    <location>
        <begin position="1"/>
        <end position="49"/>
    </location>
</feature>
<dbReference type="EMBL" id="CAICTM010001191">
    <property type="protein sequence ID" value="CAB9521427.1"/>
    <property type="molecule type" value="Genomic_DNA"/>
</dbReference>
<reference evidence="2" key="1">
    <citation type="submission" date="2020-06" db="EMBL/GenBank/DDBJ databases">
        <authorList>
            <consortium name="Plant Systems Biology data submission"/>
        </authorList>
    </citation>
    <scope>NUCLEOTIDE SEQUENCE</scope>
    <source>
        <strain evidence="2">D6</strain>
    </source>
</reference>
<gene>
    <name evidence="2" type="ORF">SEMRO_1193_G251210.1</name>
</gene>
<dbReference type="AlphaFoldDB" id="A0A9N8HQH5"/>
<comment type="caution">
    <text evidence="2">The sequence shown here is derived from an EMBL/GenBank/DDBJ whole genome shotgun (WGS) entry which is preliminary data.</text>
</comment>
<accession>A0A9N8HQH5</accession>